<evidence type="ECO:0000313" key="2">
    <source>
        <dbReference type="Proteomes" id="UP000182063"/>
    </source>
</evidence>
<dbReference type="KEGG" id="sphj:BSL82_13280"/>
<accession>A0A1L3ZWZ2</accession>
<gene>
    <name evidence="1" type="ORF">BSL82_13280</name>
</gene>
<proteinExistence type="predicted"/>
<dbReference type="AlphaFoldDB" id="A0A1L3ZWZ2"/>
<name>A0A1L3ZWZ2_9SPHN</name>
<reference evidence="2" key="1">
    <citation type="submission" date="2016-11" db="EMBL/GenBank/DDBJ databases">
        <title>Complete Genome Sequence of alachlor-degrading Sphingomonas sp. strain JJ-A5.</title>
        <authorList>
            <person name="Lee H."/>
            <person name="Ka J.-O."/>
        </authorList>
    </citation>
    <scope>NUCLEOTIDE SEQUENCE [LARGE SCALE GENOMIC DNA]</scope>
    <source>
        <strain evidence="2">JJ-A5</strain>
    </source>
</reference>
<protein>
    <submittedName>
        <fullName evidence="1">Uncharacterized protein</fullName>
    </submittedName>
</protein>
<dbReference type="RefSeq" id="WP_072597901.1">
    <property type="nucleotide sequence ID" value="NZ_CP018221.1"/>
</dbReference>
<dbReference type="EMBL" id="CP018221">
    <property type="protein sequence ID" value="API60152.1"/>
    <property type="molecule type" value="Genomic_DNA"/>
</dbReference>
<evidence type="ECO:0000313" key="1">
    <source>
        <dbReference type="EMBL" id="API60152.1"/>
    </source>
</evidence>
<dbReference type="STRING" id="1921510.BSL82_13280"/>
<sequence>MSDEMRIPWASNARLIEAGGPGAQVGTLRGCVRAWSFLEAERQSVARIECADAVQLSNWEEAVVLVGSKRIAELLTRIGW</sequence>
<dbReference type="Proteomes" id="UP000182063">
    <property type="component" value="Chromosome"/>
</dbReference>
<organism evidence="1 2">
    <name type="scientific">Tardibacter chloracetimidivorans</name>
    <dbReference type="NCBI Taxonomy" id="1921510"/>
    <lineage>
        <taxon>Bacteria</taxon>
        <taxon>Pseudomonadati</taxon>
        <taxon>Pseudomonadota</taxon>
        <taxon>Alphaproteobacteria</taxon>
        <taxon>Sphingomonadales</taxon>
        <taxon>Sphingomonadaceae</taxon>
        <taxon>Tardibacter</taxon>
    </lineage>
</organism>
<keyword evidence="2" id="KW-1185">Reference proteome</keyword>